<accession>A0AAV6RAY8</accession>
<evidence type="ECO:0000313" key="2">
    <source>
        <dbReference type="Proteomes" id="UP000693946"/>
    </source>
</evidence>
<sequence length="50" mass="5697">MDTVCYQGSRRKRQLLVGIQLDSKEAAAREKKIKSGGKKRGQRLMGLRCF</sequence>
<comment type="caution">
    <text evidence="1">The sequence shown here is derived from an EMBL/GenBank/DDBJ whole genome shotgun (WGS) entry which is preliminary data.</text>
</comment>
<organism evidence="1 2">
    <name type="scientific">Solea senegalensis</name>
    <name type="common">Senegalese sole</name>
    <dbReference type="NCBI Taxonomy" id="28829"/>
    <lineage>
        <taxon>Eukaryota</taxon>
        <taxon>Metazoa</taxon>
        <taxon>Chordata</taxon>
        <taxon>Craniata</taxon>
        <taxon>Vertebrata</taxon>
        <taxon>Euteleostomi</taxon>
        <taxon>Actinopterygii</taxon>
        <taxon>Neopterygii</taxon>
        <taxon>Teleostei</taxon>
        <taxon>Neoteleostei</taxon>
        <taxon>Acanthomorphata</taxon>
        <taxon>Carangaria</taxon>
        <taxon>Pleuronectiformes</taxon>
        <taxon>Pleuronectoidei</taxon>
        <taxon>Soleidae</taxon>
        <taxon>Solea</taxon>
    </lineage>
</organism>
<proteinExistence type="predicted"/>
<protein>
    <submittedName>
        <fullName evidence="1">Uncharacterized protein</fullName>
    </submittedName>
</protein>
<dbReference type="Proteomes" id="UP000693946">
    <property type="component" value="Linkage Group LG2"/>
</dbReference>
<name>A0AAV6RAY8_SOLSE</name>
<gene>
    <name evidence="1" type="ORF">JOB18_006243</name>
</gene>
<keyword evidence="2" id="KW-1185">Reference proteome</keyword>
<reference evidence="1 2" key="1">
    <citation type="journal article" date="2021" name="Sci. Rep.">
        <title>Chromosome anchoring in Senegalese sole (Solea senegalensis) reveals sex-associated markers and genome rearrangements in flatfish.</title>
        <authorList>
            <person name="Guerrero-Cozar I."/>
            <person name="Gomez-Garrido J."/>
            <person name="Berbel C."/>
            <person name="Martinez-Blanch J.F."/>
            <person name="Alioto T."/>
            <person name="Claros M.G."/>
            <person name="Gagnaire P.A."/>
            <person name="Manchado M."/>
        </authorList>
    </citation>
    <scope>NUCLEOTIDE SEQUENCE [LARGE SCALE GENOMIC DNA]</scope>
    <source>
        <strain evidence="1">Sse05_10M</strain>
    </source>
</reference>
<dbReference type="EMBL" id="JAGKHQ010000012">
    <property type="protein sequence ID" value="KAG7501769.1"/>
    <property type="molecule type" value="Genomic_DNA"/>
</dbReference>
<dbReference type="AlphaFoldDB" id="A0AAV6RAY8"/>
<evidence type="ECO:0000313" key="1">
    <source>
        <dbReference type="EMBL" id="KAG7501769.1"/>
    </source>
</evidence>